<dbReference type="Gene3D" id="3.40.30.10">
    <property type="entry name" value="Glutaredoxin"/>
    <property type="match status" value="1"/>
</dbReference>
<evidence type="ECO:0000256" key="1">
    <source>
        <dbReference type="ARBA" id="ARBA00006347"/>
    </source>
</evidence>
<accession>A0ABN9THP2</accession>
<organism evidence="5 6">
    <name type="scientific">Prorocentrum cordatum</name>
    <dbReference type="NCBI Taxonomy" id="2364126"/>
    <lineage>
        <taxon>Eukaryota</taxon>
        <taxon>Sar</taxon>
        <taxon>Alveolata</taxon>
        <taxon>Dinophyceae</taxon>
        <taxon>Prorocentrales</taxon>
        <taxon>Prorocentraceae</taxon>
        <taxon>Prorocentrum</taxon>
    </lineage>
</organism>
<dbReference type="InterPro" id="IPR013766">
    <property type="entry name" value="Thioredoxin_domain"/>
</dbReference>
<feature type="domain" description="Thioredoxin" evidence="4">
    <location>
        <begin position="374"/>
        <end position="459"/>
    </location>
</feature>
<dbReference type="InterPro" id="IPR036249">
    <property type="entry name" value="Thioredoxin-like_sf"/>
</dbReference>
<feature type="compositionally biased region" description="Low complexity" evidence="3">
    <location>
        <begin position="511"/>
        <end position="534"/>
    </location>
</feature>
<feature type="region of interest" description="Disordered" evidence="3">
    <location>
        <begin position="464"/>
        <end position="552"/>
    </location>
</feature>
<evidence type="ECO:0000256" key="2">
    <source>
        <dbReference type="ARBA" id="ARBA00022729"/>
    </source>
</evidence>
<evidence type="ECO:0000259" key="4">
    <source>
        <dbReference type="Pfam" id="PF00085"/>
    </source>
</evidence>
<evidence type="ECO:0000313" key="5">
    <source>
        <dbReference type="EMBL" id="CAK0845417.1"/>
    </source>
</evidence>
<keyword evidence="2" id="KW-0732">Signal</keyword>
<feature type="region of interest" description="Disordered" evidence="3">
    <location>
        <begin position="210"/>
        <end position="230"/>
    </location>
</feature>
<sequence>GSSRPGLPFLAIPDLTSSDFHPDYFVTGLSTFAARGGRVPMPLTSPRLRALGSPGGPSCPRRDSPRGSGQTSAREGSVEQRHRRLLVSSRQRSAAMAVSPASARAAFLSSLLLSCFGVACAEDHEPLQMDWVDTDGSAVSLRIEDGRLNLYGDGELALPDVRFTQFVGRDMSFSTREDFTYSAESTAPDNVVVTGVQRLLEVFEQAASHRAQADDAQQTEAPPAAAGVPSVEWTDTEGDVVSLRGTGGFVGLWANGEEVMPNVAGVQLYNDGASMEFVSGEMTALTVVRDASDVRRIQDFLTTHARGTPPGGGAAPQSAQQQAAALQAFEQFVQQQKERSRQRPEIAGIFIEDQKDLAEPNAVVTQHHVLHLGRRTFAQTVLPSTRYPVENWVVMFCYSWYEPCQSIADPYSAWSREWEGKLNQDLFTTSVRFATVDCATDKELCNDQEVEGYPHVKQYTPRAWSSASGRAAGRTTRRGWPSGSPSGSARTRRPRRASSRRPPERAPWPRWPGSRASTPCSCSACPPSSSAPCAWTRSCGRAPRRPLTEEEP</sequence>
<dbReference type="PANTHER" id="PTHR45672:SF3">
    <property type="entry name" value="THIOREDOXIN DOMAIN-CONTAINING PROTEIN 5"/>
    <property type="match status" value="1"/>
</dbReference>
<name>A0ABN9THP2_9DINO</name>
<dbReference type="Proteomes" id="UP001189429">
    <property type="component" value="Unassembled WGS sequence"/>
</dbReference>
<dbReference type="Pfam" id="PF00085">
    <property type="entry name" value="Thioredoxin"/>
    <property type="match status" value="1"/>
</dbReference>
<feature type="region of interest" description="Disordered" evidence="3">
    <location>
        <begin position="43"/>
        <end position="82"/>
    </location>
</feature>
<feature type="non-terminal residue" evidence="5">
    <location>
        <position position="1"/>
    </location>
</feature>
<evidence type="ECO:0000313" key="6">
    <source>
        <dbReference type="Proteomes" id="UP001189429"/>
    </source>
</evidence>
<proteinExistence type="inferred from homology"/>
<dbReference type="PANTHER" id="PTHR45672">
    <property type="entry name" value="PROTEIN DISULFIDE-ISOMERASE C17H9.14C-RELATED"/>
    <property type="match status" value="1"/>
</dbReference>
<dbReference type="EMBL" id="CAUYUJ010014735">
    <property type="protein sequence ID" value="CAK0845417.1"/>
    <property type="molecule type" value="Genomic_DNA"/>
</dbReference>
<keyword evidence="6" id="KW-1185">Reference proteome</keyword>
<dbReference type="CDD" id="cd02961">
    <property type="entry name" value="PDI_a_family"/>
    <property type="match status" value="1"/>
</dbReference>
<comment type="caution">
    <text evidence="5">The sequence shown here is derived from an EMBL/GenBank/DDBJ whole genome shotgun (WGS) entry which is preliminary data.</text>
</comment>
<evidence type="ECO:0000256" key="3">
    <source>
        <dbReference type="SAM" id="MobiDB-lite"/>
    </source>
</evidence>
<feature type="compositionally biased region" description="Basic residues" evidence="3">
    <location>
        <begin position="490"/>
        <end position="499"/>
    </location>
</feature>
<feature type="compositionally biased region" description="Low complexity" evidence="3">
    <location>
        <begin position="464"/>
        <end position="489"/>
    </location>
</feature>
<reference evidence="5" key="1">
    <citation type="submission" date="2023-10" db="EMBL/GenBank/DDBJ databases">
        <authorList>
            <person name="Chen Y."/>
            <person name="Shah S."/>
            <person name="Dougan E. K."/>
            <person name="Thang M."/>
            <person name="Chan C."/>
        </authorList>
    </citation>
    <scope>NUCLEOTIDE SEQUENCE [LARGE SCALE GENOMIC DNA]</scope>
</reference>
<dbReference type="InterPro" id="IPR051063">
    <property type="entry name" value="PDI"/>
</dbReference>
<comment type="similarity">
    <text evidence="1">Belongs to the protein disulfide isomerase family.</text>
</comment>
<dbReference type="SUPFAM" id="SSF52833">
    <property type="entry name" value="Thioredoxin-like"/>
    <property type="match status" value="1"/>
</dbReference>
<gene>
    <name evidence="5" type="ORF">PCOR1329_LOCUS39219</name>
</gene>
<protein>
    <recommendedName>
        <fullName evidence="4">Thioredoxin domain-containing protein</fullName>
    </recommendedName>
</protein>